<sequence length="177" mass="19705">MALSGRKRSKWKSHKVPTSRLRKPPDTPSLGTPSSCVLYWQIAEDVVLIQYTTLAAESVHVRLWNWMTGDLWLTEDYSMTCGGCGLLSARSFMLPSLKGCGSIQIYTLEFSNDSRTPRPELKATLPLPSLTPGISLRFFTSHSPPIVARPLQSKTASPTAEISHPRYVSSIQRAVWD</sequence>
<feature type="compositionally biased region" description="Basic residues" evidence="1">
    <location>
        <begin position="1"/>
        <end position="22"/>
    </location>
</feature>
<gene>
    <name evidence="2" type="ORF">PC9H_011607</name>
</gene>
<proteinExistence type="predicted"/>
<dbReference type="VEuPathDB" id="FungiDB:PC9H_011607"/>
<dbReference type="Proteomes" id="UP000623687">
    <property type="component" value="Unassembled WGS sequence"/>
</dbReference>
<evidence type="ECO:0000313" key="2">
    <source>
        <dbReference type="EMBL" id="KAF7421087.1"/>
    </source>
</evidence>
<dbReference type="GeneID" id="59381425"/>
<organism evidence="2 3">
    <name type="scientific">Pleurotus ostreatus</name>
    <name type="common">Oyster mushroom</name>
    <name type="synonym">White-rot fungus</name>
    <dbReference type="NCBI Taxonomy" id="5322"/>
    <lineage>
        <taxon>Eukaryota</taxon>
        <taxon>Fungi</taxon>
        <taxon>Dikarya</taxon>
        <taxon>Basidiomycota</taxon>
        <taxon>Agaricomycotina</taxon>
        <taxon>Agaricomycetes</taxon>
        <taxon>Agaricomycetidae</taxon>
        <taxon>Agaricales</taxon>
        <taxon>Pleurotineae</taxon>
        <taxon>Pleurotaceae</taxon>
        <taxon>Pleurotus</taxon>
    </lineage>
</organism>
<dbReference type="OrthoDB" id="2745718at2759"/>
<dbReference type="AlphaFoldDB" id="A0A8H6ZNV9"/>
<reference evidence="2" key="1">
    <citation type="submission" date="2019-07" db="EMBL/GenBank/DDBJ databases">
        <authorList>
            <person name="Palmer J.M."/>
        </authorList>
    </citation>
    <scope>NUCLEOTIDE SEQUENCE</scope>
    <source>
        <strain evidence="2">PC9</strain>
    </source>
</reference>
<accession>A0A8H6ZNV9</accession>
<evidence type="ECO:0000256" key="1">
    <source>
        <dbReference type="SAM" id="MobiDB-lite"/>
    </source>
</evidence>
<name>A0A8H6ZNV9_PLEOS</name>
<dbReference type="EMBL" id="JACETU010000009">
    <property type="protein sequence ID" value="KAF7421087.1"/>
    <property type="molecule type" value="Genomic_DNA"/>
</dbReference>
<comment type="caution">
    <text evidence="2">The sequence shown here is derived from an EMBL/GenBank/DDBJ whole genome shotgun (WGS) entry which is preliminary data.</text>
</comment>
<keyword evidence="3" id="KW-1185">Reference proteome</keyword>
<feature type="region of interest" description="Disordered" evidence="1">
    <location>
        <begin position="1"/>
        <end position="31"/>
    </location>
</feature>
<evidence type="ECO:0000313" key="3">
    <source>
        <dbReference type="Proteomes" id="UP000623687"/>
    </source>
</evidence>
<protein>
    <submittedName>
        <fullName evidence="2">Uncharacterized protein</fullName>
    </submittedName>
</protein>
<dbReference type="RefSeq" id="XP_036626945.1">
    <property type="nucleotide sequence ID" value="XM_036781090.1"/>
</dbReference>